<protein>
    <submittedName>
        <fullName evidence="1">Uncharacterized protein</fullName>
    </submittedName>
</protein>
<evidence type="ECO:0000313" key="2">
    <source>
        <dbReference type="Proteomes" id="UP001476798"/>
    </source>
</evidence>
<comment type="caution">
    <text evidence="1">The sequence shown here is derived from an EMBL/GenBank/DDBJ whole genome shotgun (WGS) entry which is preliminary data.</text>
</comment>
<keyword evidence="2" id="KW-1185">Reference proteome</keyword>
<organism evidence="1 2">
    <name type="scientific">Goodea atripinnis</name>
    <dbReference type="NCBI Taxonomy" id="208336"/>
    <lineage>
        <taxon>Eukaryota</taxon>
        <taxon>Metazoa</taxon>
        <taxon>Chordata</taxon>
        <taxon>Craniata</taxon>
        <taxon>Vertebrata</taxon>
        <taxon>Euteleostomi</taxon>
        <taxon>Actinopterygii</taxon>
        <taxon>Neopterygii</taxon>
        <taxon>Teleostei</taxon>
        <taxon>Neoteleostei</taxon>
        <taxon>Acanthomorphata</taxon>
        <taxon>Ovalentaria</taxon>
        <taxon>Atherinomorphae</taxon>
        <taxon>Cyprinodontiformes</taxon>
        <taxon>Goodeidae</taxon>
        <taxon>Goodea</taxon>
    </lineage>
</organism>
<proteinExistence type="predicted"/>
<gene>
    <name evidence="1" type="ORF">GOODEAATRI_019861</name>
</gene>
<name>A0ABV0N2T3_9TELE</name>
<accession>A0ABV0N2T3</accession>
<reference evidence="1 2" key="1">
    <citation type="submission" date="2021-06" db="EMBL/GenBank/DDBJ databases">
        <authorList>
            <person name="Palmer J.M."/>
        </authorList>
    </citation>
    <scope>NUCLEOTIDE SEQUENCE [LARGE SCALE GENOMIC DNA]</scope>
    <source>
        <strain evidence="1 2">GA_2019</strain>
        <tissue evidence="1">Muscle</tissue>
    </source>
</reference>
<dbReference type="EMBL" id="JAHRIO010021794">
    <property type="protein sequence ID" value="MEQ2165700.1"/>
    <property type="molecule type" value="Genomic_DNA"/>
</dbReference>
<evidence type="ECO:0000313" key="1">
    <source>
        <dbReference type="EMBL" id="MEQ2165700.1"/>
    </source>
</evidence>
<sequence>MFLNGCRNSERGLEGVEGCLVLFQAPPSCQLPVLLLQQQQPRVLLPHLSPTVLKTLNTHLQMLGDGFSLGKYHRKHYKIKLKCAEGNLLKIRQSLSGRPAVESDRSIVNLCRDLRA</sequence>
<dbReference type="Proteomes" id="UP001476798">
    <property type="component" value="Unassembled WGS sequence"/>
</dbReference>